<proteinExistence type="predicted"/>
<comment type="caution">
    <text evidence="2">The sequence shown here is derived from an EMBL/GenBank/DDBJ whole genome shotgun (WGS) entry which is preliminary data.</text>
</comment>
<organism evidence="2 3">
    <name type="scientific">Microcella alkaliphila</name>
    <dbReference type="NCBI Taxonomy" id="279828"/>
    <lineage>
        <taxon>Bacteria</taxon>
        <taxon>Bacillati</taxon>
        <taxon>Actinomycetota</taxon>
        <taxon>Actinomycetes</taxon>
        <taxon>Micrococcales</taxon>
        <taxon>Microbacteriaceae</taxon>
        <taxon>Microcella</taxon>
    </lineage>
</organism>
<gene>
    <name evidence="2" type="ORF">EV140_1140</name>
</gene>
<name>A0A4Q7TP64_9MICO</name>
<evidence type="ECO:0000256" key="1">
    <source>
        <dbReference type="SAM" id="MobiDB-lite"/>
    </source>
</evidence>
<dbReference type="Proteomes" id="UP000292408">
    <property type="component" value="Unassembled WGS sequence"/>
</dbReference>
<keyword evidence="3" id="KW-1185">Reference proteome</keyword>
<protein>
    <submittedName>
        <fullName evidence="2">Uncharacterized protein</fullName>
    </submittedName>
</protein>
<sequence length="374" mass="38891">MTAVPDLNALDDAALRGIAYGRADSDEARMRAEAAARILASRGAPAAPPTGQHAPPTTPSEQPGAQPAHRDRDDADLEAPTTDDGPPGRRWSTPLLAGVAAAALVLGLAGGALADRAMSTFGDGDDSLAVFDREPTSRELEHAVALFGPEAPANARNVGSVGLTELYAVRIEGAGFYGGESLGPQVCMTGEAPGVYFPPEVCTPEEVVRVHGMQGVLRGIDQASVNFDVVQLIRFEWGPRGGVRASDATELVLGDGASRFSEDDVAEGLDIAAVRALERLPRFSGSDERLGRALVGPAVVGQLDTTLFVGTVEPAAGDSRQVCVYSLVSGSSRASVCASLGQFRREGLRGSYPLPDGHVFVTYEPSGVFTVDGQ</sequence>
<evidence type="ECO:0000313" key="3">
    <source>
        <dbReference type="Proteomes" id="UP000292408"/>
    </source>
</evidence>
<feature type="compositionally biased region" description="Low complexity" evidence="1">
    <location>
        <begin position="35"/>
        <end position="45"/>
    </location>
</feature>
<dbReference type="EMBL" id="SGXT01000013">
    <property type="protein sequence ID" value="RZT62606.1"/>
    <property type="molecule type" value="Genomic_DNA"/>
</dbReference>
<feature type="region of interest" description="Disordered" evidence="1">
    <location>
        <begin position="34"/>
        <end position="92"/>
    </location>
</feature>
<reference evidence="2 3" key="1">
    <citation type="journal article" date="2015" name="Stand. Genomic Sci.">
        <title>Genomic Encyclopedia of Bacterial and Archaeal Type Strains, Phase III: the genomes of soil and plant-associated and newly described type strains.</title>
        <authorList>
            <person name="Whitman W.B."/>
            <person name="Woyke T."/>
            <person name="Klenk H.P."/>
            <person name="Zhou Y."/>
            <person name="Lilburn T.G."/>
            <person name="Beck B.J."/>
            <person name="De Vos P."/>
            <person name="Vandamme P."/>
            <person name="Eisen J.A."/>
            <person name="Garrity G."/>
            <person name="Hugenholtz P."/>
            <person name="Kyrpides N.C."/>
        </authorList>
    </citation>
    <scope>NUCLEOTIDE SEQUENCE [LARGE SCALE GENOMIC DNA]</scope>
    <source>
        <strain evidence="2 3">AC4r</strain>
    </source>
</reference>
<dbReference type="RefSeq" id="WP_130281863.1">
    <property type="nucleotide sequence ID" value="NZ_SGXT01000013.1"/>
</dbReference>
<dbReference type="AlphaFoldDB" id="A0A4Q7TP64"/>
<evidence type="ECO:0000313" key="2">
    <source>
        <dbReference type="EMBL" id="RZT62606.1"/>
    </source>
</evidence>
<accession>A0A4Q7TP64</accession>